<dbReference type="Proteomes" id="UP000281962">
    <property type="component" value="Unassembled WGS sequence"/>
</dbReference>
<evidence type="ECO:0000256" key="1">
    <source>
        <dbReference type="ARBA" id="ARBA00008431"/>
    </source>
</evidence>
<dbReference type="EMBL" id="QMQY01000006">
    <property type="protein sequence ID" value="RLE51351.1"/>
    <property type="molecule type" value="Genomic_DNA"/>
</dbReference>
<dbReference type="NCBIfam" id="NF006332">
    <property type="entry name" value="PRK08562.1"/>
    <property type="match status" value="1"/>
</dbReference>
<dbReference type="PROSITE" id="PS00580">
    <property type="entry name" value="RIBOSOMAL_L32E"/>
    <property type="match status" value="1"/>
</dbReference>
<dbReference type="InterPro" id="IPR036351">
    <property type="entry name" value="Ribosomal_eL32_sf"/>
</dbReference>
<comment type="caution">
    <text evidence="6">The sequence shown here is derived from an EMBL/GenBank/DDBJ whole genome shotgun (WGS) entry which is preliminary data.</text>
</comment>
<dbReference type="AlphaFoldDB" id="A0A497EWJ4"/>
<keyword evidence="2 5" id="KW-0689">Ribosomal protein</keyword>
<evidence type="ECO:0000256" key="4">
    <source>
        <dbReference type="ARBA" id="ARBA00035229"/>
    </source>
</evidence>
<organism evidence="6 7">
    <name type="scientific">Thermoproteota archaeon</name>
    <dbReference type="NCBI Taxonomy" id="2056631"/>
    <lineage>
        <taxon>Archaea</taxon>
        <taxon>Thermoproteota</taxon>
    </lineage>
</organism>
<dbReference type="PANTHER" id="PTHR23413">
    <property type="entry name" value="60S RIBOSOMAL PROTEIN L32 AND DNA-DIRECTED RNA POLYMERASE II, SUBUNIT N"/>
    <property type="match status" value="1"/>
</dbReference>
<evidence type="ECO:0000256" key="3">
    <source>
        <dbReference type="ARBA" id="ARBA00023274"/>
    </source>
</evidence>
<evidence type="ECO:0000313" key="6">
    <source>
        <dbReference type="EMBL" id="RLE51351.1"/>
    </source>
</evidence>
<comment type="similarity">
    <text evidence="1 5">Belongs to the eukaryotic ribosomal protein eL32 family.</text>
</comment>
<dbReference type="InterPro" id="IPR018263">
    <property type="entry name" value="Ribosomal_eL32_CS"/>
</dbReference>
<dbReference type="GO" id="GO:0003735">
    <property type="term" value="F:structural constituent of ribosome"/>
    <property type="evidence" value="ECO:0007669"/>
    <property type="project" value="InterPro"/>
</dbReference>
<gene>
    <name evidence="5" type="primary">rpl32e</name>
    <name evidence="6" type="ORF">DRJ21_00370</name>
</gene>
<reference evidence="6 7" key="1">
    <citation type="submission" date="2018-06" db="EMBL/GenBank/DDBJ databases">
        <title>Extensive metabolic versatility and redundancy in microbially diverse, dynamic hydrothermal sediments.</title>
        <authorList>
            <person name="Dombrowski N."/>
            <person name="Teske A."/>
            <person name="Baker B.J."/>
        </authorList>
    </citation>
    <scope>NUCLEOTIDE SEQUENCE [LARGE SCALE GENOMIC DNA]</scope>
    <source>
        <strain evidence="6">B30_G17</strain>
    </source>
</reference>
<evidence type="ECO:0000256" key="2">
    <source>
        <dbReference type="ARBA" id="ARBA00022980"/>
    </source>
</evidence>
<accession>A0A497EWJ4</accession>
<dbReference type="HAMAP" id="MF_00810">
    <property type="entry name" value="Ribosomal_eL32"/>
    <property type="match status" value="1"/>
</dbReference>
<protein>
    <recommendedName>
        <fullName evidence="4 5">Large ribosomal subunit protein eL32</fullName>
    </recommendedName>
</protein>
<dbReference type="GO" id="GO:0022625">
    <property type="term" value="C:cytosolic large ribosomal subunit"/>
    <property type="evidence" value="ECO:0007669"/>
    <property type="project" value="TreeGrafter"/>
</dbReference>
<dbReference type="SUPFAM" id="SSF52042">
    <property type="entry name" value="Ribosomal protein L32e"/>
    <property type="match status" value="1"/>
</dbReference>
<proteinExistence type="inferred from homology"/>
<dbReference type="PANTHER" id="PTHR23413:SF1">
    <property type="entry name" value="RIBOSOMAL PROTEIN L32"/>
    <property type="match status" value="1"/>
</dbReference>
<dbReference type="Pfam" id="PF01655">
    <property type="entry name" value="Ribosomal_L32e"/>
    <property type="match status" value="1"/>
</dbReference>
<sequence>MKLKLLKLRMKLKKRKPDFLRPWHWRLKRLGTAWRRPKGLDDKHRLKRKGYPPPVEIGYRGPKAVRGLHPSGYEEKIVYNVKDLEGLDPSIHAIRIAHTVGRRKKAEIVKRALELGLKILNPGEFLREAEE</sequence>
<name>A0A497EWJ4_9CREN</name>
<dbReference type="InterPro" id="IPR001515">
    <property type="entry name" value="Ribosomal_eL32"/>
</dbReference>
<dbReference type="SMART" id="SM01393">
    <property type="entry name" value="Ribosomal_L32e"/>
    <property type="match status" value="1"/>
</dbReference>
<keyword evidence="3 5" id="KW-0687">Ribonucleoprotein</keyword>
<evidence type="ECO:0000313" key="7">
    <source>
        <dbReference type="Proteomes" id="UP000281962"/>
    </source>
</evidence>
<dbReference type="CDD" id="cd00513">
    <property type="entry name" value="Ribosomal_L32_L32e"/>
    <property type="match status" value="1"/>
</dbReference>
<evidence type="ECO:0000256" key="5">
    <source>
        <dbReference type="HAMAP-Rule" id="MF_00810"/>
    </source>
</evidence>
<dbReference type="InterPro" id="IPR023654">
    <property type="entry name" value="Ribosomal_eL32_arc"/>
</dbReference>
<dbReference type="GO" id="GO:0006412">
    <property type="term" value="P:translation"/>
    <property type="evidence" value="ECO:0007669"/>
    <property type="project" value="UniProtKB-UniRule"/>
</dbReference>